<dbReference type="AlphaFoldDB" id="A0A7Y9ZBI5"/>
<dbReference type="Gene3D" id="3.40.50.10170">
    <property type="match status" value="1"/>
</dbReference>
<gene>
    <name evidence="2" type="ORF">BKA03_001169</name>
</gene>
<organism evidence="2 3">
    <name type="scientific">Demequina lutea</name>
    <dbReference type="NCBI Taxonomy" id="431489"/>
    <lineage>
        <taxon>Bacteria</taxon>
        <taxon>Bacillati</taxon>
        <taxon>Actinomycetota</taxon>
        <taxon>Actinomycetes</taxon>
        <taxon>Micrococcales</taxon>
        <taxon>Demequinaceae</taxon>
        <taxon>Demequina</taxon>
    </lineage>
</organism>
<dbReference type="NCBIfam" id="TIGR00762">
    <property type="entry name" value="DegV"/>
    <property type="match status" value="1"/>
</dbReference>
<dbReference type="GO" id="GO:0008289">
    <property type="term" value="F:lipid binding"/>
    <property type="evidence" value="ECO:0007669"/>
    <property type="project" value="UniProtKB-KW"/>
</dbReference>
<reference evidence="2 3" key="1">
    <citation type="submission" date="2020-07" db="EMBL/GenBank/DDBJ databases">
        <title>Sequencing the genomes of 1000 actinobacteria strains.</title>
        <authorList>
            <person name="Klenk H.-P."/>
        </authorList>
    </citation>
    <scope>NUCLEOTIDE SEQUENCE [LARGE SCALE GENOMIC DNA]</scope>
    <source>
        <strain evidence="2 3">DSM 19970</strain>
    </source>
</reference>
<dbReference type="PROSITE" id="PS51482">
    <property type="entry name" value="DEGV"/>
    <property type="match status" value="1"/>
</dbReference>
<dbReference type="SUPFAM" id="SSF82549">
    <property type="entry name" value="DAK1/DegV-like"/>
    <property type="match status" value="1"/>
</dbReference>
<proteinExistence type="predicted"/>
<dbReference type="Gene3D" id="3.30.1180.10">
    <property type="match status" value="1"/>
</dbReference>
<dbReference type="OrthoDB" id="9760324at2"/>
<dbReference type="RefSeq" id="WP_083971663.1">
    <property type="nucleotide sequence ID" value="NZ_BBRC01000007.1"/>
</dbReference>
<dbReference type="InterPro" id="IPR050270">
    <property type="entry name" value="DegV_domain_contain"/>
</dbReference>
<evidence type="ECO:0000256" key="1">
    <source>
        <dbReference type="ARBA" id="ARBA00023121"/>
    </source>
</evidence>
<protein>
    <submittedName>
        <fullName evidence="2">DegV family protein with EDD domain</fullName>
    </submittedName>
</protein>
<keyword evidence="3" id="KW-1185">Reference proteome</keyword>
<sequence length="290" mass="29058">MAPRVVVATDSSACLPLELAEQWGVLIAPLQVIVDEEAFDEGSGIAPQAVVDALVSGRTVGTSQPGPAALLRIADDAKALGADHVVFVALSGAMSGTAQAMEAVACRACLPVTVVDSGTVSLAAGLAVLSAAAVACAGGSADEVAAEARRASESSLCLFTVDSLEYLRRGGRVSDTMAALGDALGVKPVLGVVDGRVEQVERVRTSARARAAVLDRIAARAPSHAHPVVGLMTLPGDDEMASKAHDVLASRGDWPIVTAGLSAVLAAHGGPRSLAVAVVDVHADVAAALG</sequence>
<dbReference type="InterPro" id="IPR043168">
    <property type="entry name" value="DegV_C"/>
</dbReference>
<dbReference type="PANTHER" id="PTHR33434:SF2">
    <property type="entry name" value="FATTY ACID-BINDING PROTEIN TM_1468"/>
    <property type="match status" value="1"/>
</dbReference>
<dbReference type="Proteomes" id="UP000547973">
    <property type="component" value="Unassembled WGS sequence"/>
</dbReference>
<dbReference type="Pfam" id="PF02645">
    <property type="entry name" value="DegV"/>
    <property type="match status" value="1"/>
</dbReference>
<dbReference type="PANTHER" id="PTHR33434">
    <property type="entry name" value="DEGV DOMAIN-CONTAINING PROTEIN DR_1986-RELATED"/>
    <property type="match status" value="1"/>
</dbReference>
<accession>A0A7Y9ZBI5</accession>
<evidence type="ECO:0000313" key="3">
    <source>
        <dbReference type="Proteomes" id="UP000547973"/>
    </source>
</evidence>
<keyword evidence="1" id="KW-0446">Lipid-binding</keyword>
<comment type="caution">
    <text evidence="2">The sequence shown here is derived from an EMBL/GenBank/DDBJ whole genome shotgun (WGS) entry which is preliminary data.</text>
</comment>
<dbReference type="EMBL" id="JACBZO010000001">
    <property type="protein sequence ID" value="NYI41050.1"/>
    <property type="molecule type" value="Genomic_DNA"/>
</dbReference>
<name>A0A7Y9ZBI5_9MICO</name>
<evidence type="ECO:0000313" key="2">
    <source>
        <dbReference type="EMBL" id="NYI41050.1"/>
    </source>
</evidence>
<dbReference type="InterPro" id="IPR003797">
    <property type="entry name" value="DegV"/>
</dbReference>